<name>A0A3B3IJV8_ORYLA</name>
<accession>A0A3B3IJV8</accession>
<dbReference type="Proteomes" id="UP000001038">
    <property type="component" value="Chromosome 20"/>
</dbReference>
<dbReference type="PANTHER" id="PTHR47304">
    <property type="entry name" value="COMPLEMENT COMPONENT C8 GAMMA CHAIN"/>
    <property type="match status" value="1"/>
</dbReference>
<feature type="signal peptide" evidence="2">
    <location>
        <begin position="1"/>
        <end position="25"/>
    </location>
</feature>
<evidence type="ECO:0000259" key="3">
    <source>
        <dbReference type="Pfam" id="PF00061"/>
    </source>
</evidence>
<dbReference type="Pfam" id="PF00061">
    <property type="entry name" value="Lipocalin"/>
    <property type="match status" value="1"/>
</dbReference>
<dbReference type="GO" id="GO:0005579">
    <property type="term" value="C:membrane attack complex"/>
    <property type="evidence" value="ECO:0007669"/>
    <property type="project" value="InterPro"/>
</dbReference>
<dbReference type="AlphaFoldDB" id="A0A3B3IJV8"/>
<evidence type="ECO:0000256" key="2">
    <source>
        <dbReference type="SAM" id="SignalP"/>
    </source>
</evidence>
<reference evidence="4 5" key="1">
    <citation type="journal article" date="2007" name="Nature">
        <title>The medaka draft genome and insights into vertebrate genome evolution.</title>
        <authorList>
            <person name="Kasahara M."/>
            <person name="Naruse K."/>
            <person name="Sasaki S."/>
            <person name="Nakatani Y."/>
            <person name="Qu W."/>
            <person name="Ahsan B."/>
            <person name="Yamada T."/>
            <person name="Nagayasu Y."/>
            <person name="Doi K."/>
            <person name="Kasai Y."/>
            <person name="Jindo T."/>
            <person name="Kobayashi D."/>
            <person name="Shimada A."/>
            <person name="Toyoda A."/>
            <person name="Kuroki Y."/>
            <person name="Fujiyama A."/>
            <person name="Sasaki T."/>
            <person name="Shimizu A."/>
            <person name="Asakawa S."/>
            <person name="Shimizu N."/>
            <person name="Hashimoto S."/>
            <person name="Yang J."/>
            <person name="Lee Y."/>
            <person name="Matsushima K."/>
            <person name="Sugano S."/>
            <person name="Sakaizumi M."/>
            <person name="Narita T."/>
            <person name="Ohishi K."/>
            <person name="Haga S."/>
            <person name="Ohta F."/>
            <person name="Nomoto H."/>
            <person name="Nogata K."/>
            <person name="Morishita T."/>
            <person name="Endo T."/>
            <person name="Shin-I T."/>
            <person name="Takeda H."/>
            <person name="Morishita S."/>
            <person name="Kohara Y."/>
        </authorList>
    </citation>
    <scope>NUCLEOTIDE SEQUENCE [LARGE SCALE GENOMIC DNA]</scope>
    <source>
        <strain evidence="4 5">Hd-rR</strain>
    </source>
</reference>
<dbReference type="Bgee" id="ENSORLG00000007153">
    <property type="expression patterns" value="Expressed in liver and 11 other cell types or tissues"/>
</dbReference>
<dbReference type="Ensembl" id="ENSORLT00000035612.1">
    <property type="protein sequence ID" value="ENSORLP00000044340.1"/>
    <property type="gene ID" value="ENSORLG00000007153.2"/>
</dbReference>
<feature type="compositionally biased region" description="Basic residues" evidence="1">
    <location>
        <begin position="31"/>
        <end position="43"/>
    </location>
</feature>
<evidence type="ECO:0000256" key="1">
    <source>
        <dbReference type="SAM" id="MobiDB-lite"/>
    </source>
</evidence>
<dbReference type="Gene3D" id="2.40.128.20">
    <property type="match status" value="1"/>
</dbReference>
<feature type="region of interest" description="Disordered" evidence="1">
    <location>
        <begin position="26"/>
        <end position="53"/>
    </location>
</feature>
<dbReference type="GO" id="GO:0006956">
    <property type="term" value="P:complement activation"/>
    <property type="evidence" value="ECO:0007669"/>
    <property type="project" value="InterPro"/>
</dbReference>
<dbReference type="FunCoup" id="A0A3B3IJV8">
    <property type="interactions" value="879"/>
</dbReference>
<dbReference type="GeneTree" id="ENSGT00440000034309"/>
<dbReference type="InterPro" id="IPR000566">
    <property type="entry name" value="Lipocln_cytosolic_FA-bd_dom"/>
</dbReference>
<dbReference type="PROSITE" id="PS51257">
    <property type="entry name" value="PROKAR_LIPOPROTEIN"/>
    <property type="match status" value="1"/>
</dbReference>
<dbReference type="PANTHER" id="PTHR47304:SF1">
    <property type="entry name" value="COMPLEMENT COMPONENT C8 GAMMA CHAIN"/>
    <property type="match status" value="1"/>
</dbReference>
<dbReference type="InterPro" id="IPR012674">
    <property type="entry name" value="Calycin"/>
</dbReference>
<evidence type="ECO:0000313" key="4">
    <source>
        <dbReference type="Ensembl" id="ENSORLP00000044340.1"/>
    </source>
</evidence>
<feature type="chain" id="PRO_5017366148" evidence="2">
    <location>
        <begin position="26"/>
        <end position="241"/>
    </location>
</feature>
<proteinExistence type="predicted"/>
<feature type="domain" description="Lipocalin/cytosolic fatty-acid binding" evidence="3">
    <location>
        <begin position="167"/>
        <end position="218"/>
    </location>
</feature>
<dbReference type="InterPro" id="IPR043245">
    <property type="entry name" value="C8G"/>
</dbReference>
<protein>
    <submittedName>
        <fullName evidence="4">Complement component 8, gamma polypeptide</fullName>
    </submittedName>
</protein>
<organism evidence="4 5">
    <name type="scientific">Oryzias latipes</name>
    <name type="common">Japanese rice fish</name>
    <name type="synonym">Japanese killifish</name>
    <dbReference type="NCBI Taxonomy" id="8090"/>
    <lineage>
        <taxon>Eukaryota</taxon>
        <taxon>Metazoa</taxon>
        <taxon>Chordata</taxon>
        <taxon>Craniata</taxon>
        <taxon>Vertebrata</taxon>
        <taxon>Euteleostomi</taxon>
        <taxon>Actinopterygii</taxon>
        <taxon>Neopterygii</taxon>
        <taxon>Teleostei</taxon>
        <taxon>Neoteleostei</taxon>
        <taxon>Acanthomorphata</taxon>
        <taxon>Ovalentaria</taxon>
        <taxon>Atherinomorphae</taxon>
        <taxon>Beloniformes</taxon>
        <taxon>Adrianichthyidae</taxon>
        <taxon>Oryziinae</taxon>
        <taxon>Oryzias</taxon>
    </lineage>
</organism>
<keyword evidence="2" id="KW-0732">Signal</keyword>
<dbReference type="InParanoid" id="A0A3B3IJV8"/>
<sequence length="241" mass="27328">MVKISCCTLLLGMLICSCLWSPAETVGGAKSRPRPQRRPKKQKVNPVDENPPASNIDIQQMTGTWYLLIASSKCPYLLKHGTNVQPTVMTLTRSSASDQILSVSTKTRHNHQCWEIKQEYHLSPVAGRLTLKGQLSSVSFLLNDTASSWREILLFLPGDRPERNTEIVIGETDYTSYAVIYYHKQGQVTVKLYSRSVETLSEPMLTKFEQLAEKQGFGLAYHFSFPDYSRFEFKSKHISSF</sequence>
<reference evidence="4" key="3">
    <citation type="submission" date="2025-09" db="UniProtKB">
        <authorList>
            <consortium name="Ensembl"/>
        </authorList>
    </citation>
    <scope>IDENTIFICATION</scope>
    <source>
        <strain evidence="4">Hd-rR</strain>
    </source>
</reference>
<evidence type="ECO:0000313" key="5">
    <source>
        <dbReference type="Proteomes" id="UP000001038"/>
    </source>
</evidence>
<gene>
    <name evidence="4" type="primary">c8g</name>
</gene>
<dbReference type="STRING" id="8090.ENSORLP00000044340"/>
<keyword evidence="5" id="KW-1185">Reference proteome</keyword>
<dbReference type="SUPFAM" id="SSF50814">
    <property type="entry name" value="Lipocalins"/>
    <property type="match status" value="1"/>
</dbReference>
<reference evidence="4" key="2">
    <citation type="submission" date="2025-08" db="UniProtKB">
        <authorList>
            <consortium name="Ensembl"/>
        </authorList>
    </citation>
    <scope>IDENTIFICATION</scope>
    <source>
        <strain evidence="4">Hd-rR</strain>
    </source>
</reference>